<evidence type="ECO:0000256" key="2">
    <source>
        <dbReference type="SAM" id="SignalP"/>
    </source>
</evidence>
<gene>
    <name evidence="3" type="ORF">BU14_0574s0014</name>
</gene>
<evidence type="ECO:0008006" key="5">
    <source>
        <dbReference type="Google" id="ProtNLM"/>
    </source>
</evidence>
<accession>A0A1X6NS86</accession>
<sequence>MMASRCMRTTALLLVSVAAVAALSVAVASAAAPPAEDIKDADTDVEASSPPLTPTDDERDDGSAYFRPGASITSLSLGRSRGMPGGCAPYRTCNTAEDCKRGPLGNSFKCKPQPCTPSRCRLDPSNCRPVLCSKGCASRIGVCTLRQIRGRPARMRGAEPVVRAPARMRGAEPAVRSPVRASVTRGRPCTPYKVCDSNGDCPTTRQCRLRKCIASKCKVDSTTCLLFDCTKDCKKNSGYCV</sequence>
<proteinExistence type="predicted"/>
<feature type="region of interest" description="Disordered" evidence="1">
    <location>
        <begin position="33"/>
        <end position="69"/>
    </location>
</feature>
<feature type="chain" id="PRO_5012326773" description="WAP domain-containing protein" evidence="2">
    <location>
        <begin position="23"/>
        <end position="241"/>
    </location>
</feature>
<protein>
    <recommendedName>
        <fullName evidence="5">WAP domain-containing protein</fullName>
    </recommendedName>
</protein>
<keyword evidence="2" id="KW-0732">Signal</keyword>
<organism evidence="3 4">
    <name type="scientific">Porphyra umbilicalis</name>
    <name type="common">Purple laver</name>
    <name type="synonym">Red alga</name>
    <dbReference type="NCBI Taxonomy" id="2786"/>
    <lineage>
        <taxon>Eukaryota</taxon>
        <taxon>Rhodophyta</taxon>
        <taxon>Bangiophyceae</taxon>
        <taxon>Bangiales</taxon>
        <taxon>Bangiaceae</taxon>
        <taxon>Porphyra</taxon>
    </lineage>
</organism>
<name>A0A1X6NS86_PORUM</name>
<dbReference type="AlphaFoldDB" id="A0A1X6NS86"/>
<dbReference type="Proteomes" id="UP000218209">
    <property type="component" value="Unassembled WGS sequence"/>
</dbReference>
<evidence type="ECO:0000313" key="4">
    <source>
        <dbReference type="Proteomes" id="UP000218209"/>
    </source>
</evidence>
<evidence type="ECO:0000256" key="1">
    <source>
        <dbReference type="SAM" id="MobiDB-lite"/>
    </source>
</evidence>
<reference evidence="3 4" key="1">
    <citation type="submission" date="2017-03" db="EMBL/GenBank/DDBJ databases">
        <title>WGS assembly of Porphyra umbilicalis.</title>
        <authorList>
            <person name="Brawley S.H."/>
            <person name="Blouin N.A."/>
            <person name="Ficko-Blean E."/>
            <person name="Wheeler G.L."/>
            <person name="Lohr M."/>
            <person name="Goodson H.V."/>
            <person name="Jenkins J.W."/>
            <person name="Blaby-Haas C.E."/>
            <person name="Helliwell K.E."/>
            <person name="Chan C."/>
            <person name="Marriage T."/>
            <person name="Bhattacharya D."/>
            <person name="Klein A.S."/>
            <person name="Badis Y."/>
            <person name="Brodie J."/>
            <person name="Cao Y."/>
            <person name="Collen J."/>
            <person name="Dittami S.M."/>
            <person name="Gachon C.M."/>
            <person name="Green B.R."/>
            <person name="Karpowicz S."/>
            <person name="Kim J.W."/>
            <person name="Kudahl U."/>
            <person name="Lin S."/>
            <person name="Michel G."/>
            <person name="Mittag M."/>
            <person name="Olson B.J."/>
            <person name="Pangilinan J."/>
            <person name="Peng Y."/>
            <person name="Qiu H."/>
            <person name="Shu S."/>
            <person name="Singer J.T."/>
            <person name="Smith A.G."/>
            <person name="Sprecher B.N."/>
            <person name="Wagner V."/>
            <person name="Wang W."/>
            <person name="Wang Z.-Y."/>
            <person name="Yan J."/>
            <person name="Yarish C."/>
            <person name="Zoeuner-Riek S."/>
            <person name="Zhuang Y."/>
            <person name="Zou Y."/>
            <person name="Lindquist E.A."/>
            <person name="Grimwood J."/>
            <person name="Barry K."/>
            <person name="Rokhsar D.S."/>
            <person name="Schmutz J."/>
            <person name="Stiller J.W."/>
            <person name="Grossman A.R."/>
            <person name="Prochnik S.E."/>
        </authorList>
    </citation>
    <scope>NUCLEOTIDE SEQUENCE [LARGE SCALE GENOMIC DNA]</scope>
    <source>
        <strain evidence="3">4086291</strain>
    </source>
</reference>
<dbReference type="EMBL" id="KV919155">
    <property type="protein sequence ID" value="OSX71243.1"/>
    <property type="molecule type" value="Genomic_DNA"/>
</dbReference>
<keyword evidence="4" id="KW-1185">Reference proteome</keyword>
<evidence type="ECO:0000313" key="3">
    <source>
        <dbReference type="EMBL" id="OSX71243.1"/>
    </source>
</evidence>
<feature type="signal peptide" evidence="2">
    <location>
        <begin position="1"/>
        <end position="22"/>
    </location>
</feature>